<dbReference type="AlphaFoldDB" id="A0A091E0P1"/>
<name>A0A091E0P1_FUKDA</name>
<feature type="domain" description="Homeobox" evidence="6">
    <location>
        <begin position="29"/>
        <end position="89"/>
    </location>
</feature>
<evidence type="ECO:0000313" key="8">
    <source>
        <dbReference type="Proteomes" id="UP000028990"/>
    </source>
</evidence>
<protein>
    <submittedName>
        <fullName evidence="7">Pituitary homeobox 2</fullName>
    </submittedName>
</protein>
<dbReference type="PANTHER" id="PTHR24341">
    <property type="entry name" value="HOMEOBOX PROTEIN ENGRAILED"/>
    <property type="match status" value="1"/>
</dbReference>
<evidence type="ECO:0000259" key="6">
    <source>
        <dbReference type="PROSITE" id="PS50071"/>
    </source>
</evidence>
<dbReference type="GO" id="GO:0000981">
    <property type="term" value="F:DNA-binding transcription factor activity, RNA polymerase II-specific"/>
    <property type="evidence" value="ECO:0007669"/>
    <property type="project" value="TreeGrafter"/>
</dbReference>
<dbReference type="STRING" id="885580.ENSFDAP00000010700"/>
<dbReference type="SUPFAM" id="SSF46689">
    <property type="entry name" value="Homeodomain-like"/>
    <property type="match status" value="1"/>
</dbReference>
<feature type="compositionally biased region" description="Basic and acidic residues" evidence="5">
    <location>
        <begin position="14"/>
        <end position="26"/>
    </location>
</feature>
<keyword evidence="3 4" id="KW-0371">Homeobox</keyword>
<feature type="region of interest" description="Disordered" evidence="5">
    <location>
        <begin position="284"/>
        <end position="303"/>
    </location>
</feature>
<dbReference type="Proteomes" id="UP000028990">
    <property type="component" value="Unassembled WGS sequence"/>
</dbReference>
<dbReference type="SMART" id="SM00389">
    <property type="entry name" value="HOX"/>
    <property type="match status" value="1"/>
</dbReference>
<feature type="DNA-binding region" description="Homeobox" evidence="3">
    <location>
        <begin position="31"/>
        <end position="90"/>
    </location>
</feature>
<accession>A0A091E0P1</accession>
<dbReference type="GO" id="GO:0005634">
    <property type="term" value="C:nucleus"/>
    <property type="evidence" value="ECO:0007669"/>
    <property type="project" value="UniProtKB-SubCell"/>
</dbReference>
<dbReference type="Gene3D" id="1.10.10.60">
    <property type="entry name" value="Homeodomain-like"/>
    <property type="match status" value="1"/>
</dbReference>
<feature type="region of interest" description="Disordered" evidence="5">
    <location>
        <begin position="8"/>
        <end position="36"/>
    </location>
</feature>
<dbReference type="PANTHER" id="PTHR24341:SF1">
    <property type="entry name" value="CYTOPLASMIC POLYADENYLATED HOMEOBOX-LIKE PROTEIN"/>
    <property type="match status" value="1"/>
</dbReference>
<sequence length="358" mass="41226">MLFFVFPHVSGSSGKKDDHNETQERKCGRRKTRPPHRFTEQQLQTLEQSFQQNPYPTFTTKEEFADQFHCNLHVIQKWFKGRRCRLSPTEKKRIFAIWKLNRFHVERSQSLVSPNIKAQDNYPTMSPTSLHDQETLPQRAGDSSLETQTIPRGYFGSGDSVVTGVNREPRCPLEYQGAPASGPSPPSTPDSFIYPNASMQYFENAKYEVGQSQNSLTFLSHYVFNGLGKSQQQEEYKVPYQYLIFQGQLPNHWGYHLQQIQPPQYYQENYQLAFHNQFLPYQNPSDLGQQEPNLPSEQESSGGALSSLLQQAPVQTADRSLQPLGEGKQQVHAEHPRFEIQQLQNGVFPDVHCWALFQ</sequence>
<feature type="compositionally biased region" description="Polar residues" evidence="5">
    <location>
        <begin position="117"/>
        <end position="130"/>
    </location>
</feature>
<dbReference type="InterPro" id="IPR050720">
    <property type="entry name" value="Engrailed_Homeobox_TFs"/>
</dbReference>
<evidence type="ECO:0000256" key="2">
    <source>
        <dbReference type="ARBA" id="ARBA00023242"/>
    </source>
</evidence>
<proteinExistence type="predicted"/>
<dbReference type="eggNOG" id="KOG0849">
    <property type="taxonomic scope" value="Eukaryota"/>
</dbReference>
<evidence type="ECO:0000256" key="4">
    <source>
        <dbReference type="RuleBase" id="RU000682"/>
    </source>
</evidence>
<dbReference type="InterPro" id="IPR001356">
    <property type="entry name" value="HD"/>
</dbReference>
<feature type="region of interest" description="Disordered" evidence="5">
    <location>
        <begin position="117"/>
        <end position="136"/>
    </location>
</feature>
<keyword evidence="3 4" id="KW-0238">DNA-binding</keyword>
<organism evidence="7 8">
    <name type="scientific">Fukomys damarensis</name>
    <name type="common">Damaraland mole rat</name>
    <name type="synonym">Cryptomys damarensis</name>
    <dbReference type="NCBI Taxonomy" id="885580"/>
    <lineage>
        <taxon>Eukaryota</taxon>
        <taxon>Metazoa</taxon>
        <taxon>Chordata</taxon>
        <taxon>Craniata</taxon>
        <taxon>Vertebrata</taxon>
        <taxon>Euteleostomi</taxon>
        <taxon>Mammalia</taxon>
        <taxon>Eutheria</taxon>
        <taxon>Euarchontoglires</taxon>
        <taxon>Glires</taxon>
        <taxon>Rodentia</taxon>
        <taxon>Hystricomorpha</taxon>
        <taxon>Bathyergidae</taxon>
        <taxon>Fukomys</taxon>
    </lineage>
</organism>
<evidence type="ECO:0000256" key="3">
    <source>
        <dbReference type="PROSITE-ProRule" id="PRU00108"/>
    </source>
</evidence>
<comment type="subcellular location">
    <subcellularLocation>
        <location evidence="1 3 4">Nucleus</location>
    </subcellularLocation>
</comment>
<dbReference type="EMBL" id="KN121537">
    <property type="protein sequence ID" value="KFO36228.1"/>
    <property type="molecule type" value="Genomic_DNA"/>
</dbReference>
<feature type="compositionally biased region" description="Polar residues" evidence="5">
    <location>
        <begin position="284"/>
        <end position="295"/>
    </location>
</feature>
<dbReference type="PROSITE" id="PS50071">
    <property type="entry name" value="HOMEOBOX_2"/>
    <property type="match status" value="1"/>
</dbReference>
<dbReference type="GO" id="GO:0000978">
    <property type="term" value="F:RNA polymerase II cis-regulatory region sequence-specific DNA binding"/>
    <property type="evidence" value="ECO:0007669"/>
    <property type="project" value="TreeGrafter"/>
</dbReference>
<reference evidence="7 8" key="1">
    <citation type="submission" date="2013-11" db="EMBL/GenBank/DDBJ databases">
        <title>The Damaraland mole rat (Fukomys damarensis) genome and evolution of African mole rats.</title>
        <authorList>
            <person name="Gladyshev V.N."/>
            <person name="Fang X."/>
        </authorList>
    </citation>
    <scope>NUCLEOTIDE SEQUENCE [LARGE SCALE GENOMIC DNA]</scope>
    <source>
        <tissue evidence="7">Liver</tissue>
    </source>
</reference>
<dbReference type="InterPro" id="IPR009057">
    <property type="entry name" value="Homeodomain-like_sf"/>
</dbReference>
<feature type="compositionally biased region" description="Basic residues" evidence="5">
    <location>
        <begin position="27"/>
        <end position="36"/>
    </location>
</feature>
<evidence type="ECO:0000256" key="5">
    <source>
        <dbReference type="SAM" id="MobiDB-lite"/>
    </source>
</evidence>
<keyword evidence="8" id="KW-1185">Reference proteome</keyword>
<gene>
    <name evidence="7" type="ORF">H920_02440</name>
</gene>
<evidence type="ECO:0000256" key="1">
    <source>
        <dbReference type="ARBA" id="ARBA00004123"/>
    </source>
</evidence>
<dbReference type="Pfam" id="PF00046">
    <property type="entry name" value="Homeodomain"/>
    <property type="match status" value="1"/>
</dbReference>
<dbReference type="CDD" id="cd00086">
    <property type="entry name" value="homeodomain"/>
    <property type="match status" value="1"/>
</dbReference>
<keyword evidence="2 3" id="KW-0539">Nucleus</keyword>
<evidence type="ECO:0000313" key="7">
    <source>
        <dbReference type="EMBL" id="KFO36228.1"/>
    </source>
</evidence>